<dbReference type="Pfam" id="PF17201">
    <property type="entry name" value="Cache_3-Cache_2"/>
    <property type="match status" value="1"/>
</dbReference>
<organism evidence="2 3">
    <name type="scientific">Candidatus Magnetobacterium bavaricum</name>
    <dbReference type="NCBI Taxonomy" id="29290"/>
    <lineage>
        <taxon>Bacteria</taxon>
        <taxon>Pseudomonadati</taxon>
        <taxon>Nitrospirota</taxon>
        <taxon>Thermodesulfovibrionia</taxon>
        <taxon>Thermodesulfovibrionales</taxon>
        <taxon>Candidatus Magnetobacteriaceae</taxon>
        <taxon>Candidatus Magnetobacterium</taxon>
    </lineage>
</organism>
<reference evidence="2 3" key="1">
    <citation type="submission" date="2015-02" db="EMBL/GenBank/DDBJ databases">
        <title>Single-cell genomics of uncultivated deep-branching MTB reveals a conserved set of magnetosome genes.</title>
        <authorList>
            <person name="Kolinko S."/>
            <person name="Richter M."/>
            <person name="Glockner F.O."/>
            <person name="Brachmann A."/>
            <person name="Schuler D."/>
        </authorList>
    </citation>
    <scope>NUCLEOTIDE SEQUENCE [LARGE SCALE GENOMIC DNA]</scope>
    <source>
        <strain evidence="2">TM-1</strain>
    </source>
</reference>
<proteinExistence type="predicted"/>
<accession>A0A0F3GZQ6</accession>
<feature type="non-terminal residue" evidence="2">
    <location>
        <position position="72"/>
    </location>
</feature>
<name>A0A0F3GZQ6_9BACT</name>
<dbReference type="AlphaFoldDB" id="A0A0F3GZQ6"/>
<gene>
    <name evidence="2" type="ORF">MBAV_001618</name>
</gene>
<evidence type="ECO:0000313" key="2">
    <source>
        <dbReference type="EMBL" id="KJU86188.1"/>
    </source>
</evidence>
<dbReference type="EMBL" id="LACI01000696">
    <property type="protein sequence ID" value="KJU86188.1"/>
    <property type="molecule type" value="Genomic_DNA"/>
</dbReference>
<dbReference type="Proteomes" id="UP000033423">
    <property type="component" value="Unassembled WGS sequence"/>
</dbReference>
<evidence type="ECO:0000259" key="1">
    <source>
        <dbReference type="Pfam" id="PF17201"/>
    </source>
</evidence>
<keyword evidence="3" id="KW-1185">Reference proteome</keyword>
<comment type="caution">
    <text evidence="2">The sequence shown here is derived from an EMBL/GenBank/DDBJ whole genome shotgun (WGS) entry which is preliminary data.</text>
</comment>
<sequence>MKLLIAKTVAIGEPSLAETVKVGDKSVPDLLFAQQAQANHFEIVDEVAKTMGGTATLFVKSGNDFVRVSTNV</sequence>
<feature type="domain" description="Cache 3/Cache 2 fusion" evidence="1">
    <location>
        <begin position="17"/>
        <end position="72"/>
    </location>
</feature>
<dbReference type="InterPro" id="IPR033462">
    <property type="entry name" value="Cache_3-Cache_2"/>
</dbReference>
<protein>
    <submittedName>
        <fullName evidence="2">Methyl-accepting chemotaxis protein</fullName>
    </submittedName>
</protein>
<evidence type="ECO:0000313" key="3">
    <source>
        <dbReference type="Proteomes" id="UP000033423"/>
    </source>
</evidence>